<accession>A0A9D7IGX4</accession>
<sequence>MSETPASESTANPFPVIRHVEVNAVARWLRGGWQDFRRGGRASLFYGVCFAACGWLMLLVFAKAYALFAGLATGFLLLGPFLTMGMYDLSRQIERGESPRLAPSLATWRPNLTNVGLFAALLVVVMLIWARASIVIFALLFSGGFPSFVEVARAVVSFEQPEFTIIYFAVGGFFAALVFCISVIAVPLMVDRKTDAVTAAIASLIACGRNPGPMLLWAACIAFLAVIGFATLFIGLIVTMPVVGHTTWHAFRDVVAAQVPPVETAAS</sequence>
<evidence type="ECO:0000313" key="3">
    <source>
        <dbReference type="Proteomes" id="UP000886602"/>
    </source>
</evidence>
<dbReference type="Proteomes" id="UP000886602">
    <property type="component" value="Unassembled WGS sequence"/>
</dbReference>
<dbReference type="EMBL" id="JADJNC010000006">
    <property type="protein sequence ID" value="MBK7422404.1"/>
    <property type="molecule type" value="Genomic_DNA"/>
</dbReference>
<keyword evidence="1" id="KW-1133">Transmembrane helix</keyword>
<feature type="transmembrane region" description="Helical" evidence="1">
    <location>
        <begin position="215"/>
        <end position="238"/>
    </location>
</feature>
<dbReference type="Pfam" id="PF09955">
    <property type="entry name" value="DUF2189"/>
    <property type="match status" value="1"/>
</dbReference>
<evidence type="ECO:0000256" key="1">
    <source>
        <dbReference type="SAM" id="Phobius"/>
    </source>
</evidence>
<gene>
    <name evidence="2" type="ORF">IPJ48_04520</name>
</gene>
<feature type="transmembrane region" description="Helical" evidence="1">
    <location>
        <begin position="117"/>
        <end position="145"/>
    </location>
</feature>
<proteinExistence type="predicted"/>
<protein>
    <submittedName>
        <fullName evidence="2">DUF2189 domain-containing protein</fullName>
    </submittedName>
</protein>
<keyword evidence="1" id="KW-0472">Membrane</keyword>
<feature type="transmembrane region" description="Helical" evidence="1">
    <location>
        <begin position="68"/>
        <end position="87"/>
    </location>
</feature>
<comment type="caution">
    <text evidence="2">The sequence shown here is derived from an EMBL/GenBank/DDBJ whole genome shotgun (WGS) entry which is preliminary data.</text>
</comment>
<reference evidence="2" key="1">
    <citation type="submission" date="2020-10" db="EMBL/GenBank/DDBJ databases">
        <title>Connecting structure to function with the recovery of over 1000 high-quality activated sludge metagenome-assembled genomes encoding full-length rRNA genes using long-read sequencing.</title>
        <authorList>
            <person name="Singleton C.M."/>
            <person name="Petriglieri F."/>
            <person name="Kristensen J.M."/>
            <person name="Kirkegaard R.H."/>
            <person name="Michaelsen T.Y."/>
            <person name="Andersen M.H."/>
            <person name="Karst S.M."/>
            <person name="Dueholm M.S."/>
            <person name="Nielsen P.H."/>
            <person name="Albertsen M."/>
        </authorList>
    </citation>
    <scope>NUCLEOTIDE SEQUENCE</scope>
    <source>
        <strain evidence="2">EsbW_18-Q3-R4-48_MAXAC.044</strain>
    </source>
</reference>
<dbReference type="AlphaFoldDB" id="A0A9D7IGX4"/>
<evidence type="ECO:0000313" key="2">
    <source>
        <dbReference type="EMBL" id="MBK7422404.1"/>
    </source>
</evidence>
<name>A0A9D7IGX4_9RHOO</name>
<keyword evidence="1" id="KW-0812">Transmembrane</keyword>
<organism evidence="2 3">
    <name type="scientific">Candidatus Propionivibrio dominans</name>
    <dbReference type="NCBI Taxonomy" id="2954373"/>
    <lineage>
        <taxon>Bacteria</taxon>
        <taxon>Pseudomonadati</taxon>
        <taxon>Pseudomonadota</taxon>
        <taxon>Betaproteobacteria</taxon>
        <taxon>Rhodocyclales</taxon>
        <taxon>Rhodocyclaceae</taxon>
        <taxon>Propionivibrio</taxon>
    </lineage>
</organism>
<dbReference type="InterPro" id="IPR018692">
    <property type="entry name" value="DUF2189"/>
</dbReference>
<feature type="transmembrane region" description="Helical" evidence="1">
    <location>
        <begin position="44"/>
        <end position="62"/>
    </location>
</feature>
<feature type="transmembrane region" description="Helical" evidence="1">
    <location>
        <begin position="165"/>
        <end position="190"/>
    </location>
</feature>